<comment type="caution">
    <text evidence="2">The sequence shown here is derived from an EMBL/GenBank/DDBJ whole genome shotgun (WGS) entry which is preliminary data.</text>
</comment>
<evidence type="ECO:0000313" key="2">
    <source>
        <dbReference type="EMBL" id="GAO44317.1"/>
    </source>
</evidence>
<dbReference type="AlphaFoldDB" id="A0A0E9N2S5"/>
<evidence type="ECO:0000313" key="3">
    <source>
        <dbReference type="Proteomes" id="UP000033121"/>
    </source>
</evidence>
<gene>
    <name evidence="2" type="ORF">FPE01S_03_03550</name>
</gene>
<organism evidence="2 3">
    <name type="scientific">Flavihumibacter petaseus NBRC 106054</name>
    <dbReference type="NCBI Taxonomy" id="1220578"/>
    <lineage>
        <taxon>Bacteria</taxon>
        <taxon>Pseudomonadati</taxon>
        <taxon>Bacteroidota</taxon>
        <taxon>Chitinophagia</taxon>
        <taxon>Chitinophagales</taxon>
        <taxon>Chitinophagaceae</taxon>
        <taxon>Flavihumibacter</taxon>
    </lineage>
</organism>
<sequence length="356" mass="38689">MEIISTNNLDKYSDNCHYNYIGGYQEIGNRTYTLISQYFYGAPVLANTMTPVAISAAYSAVNLSNRPNKIQIRLNLPTDNLVVNGDMTTLFKLNGPAGNTYTINSVSIVNKATLPAVNNVIEIGFTSSGSDNPTSVSLQSSASRFAIPSIANNGGNGLGLINFSELPIDIGILPADPLNLRVNNNGVSNNLLWDAENNIDFEKFEVQKSADGNNFATISEISSSSVTTTAHYQYLDIKPNAIRNYYRIKATKNDTKIVYSDIVAVNNRANSLPGLTIYPNPVKDRANISLTLKKASSATVQIFDANGRMVTSRKLVLQKGSNMFSAGELIDQPSGIYMVRVTTDDGVYTGRVVRVK</sequence>
<protein>
    <recommendedName>
        <fullName evidence="1">Secretion system C-terminal sorting domain-containing protein</fullName>
    </recommendedName>
</protein>
<dbReference type="Pfam" id="PF18962">
    <property type="entry name" value="Por_Secre_tail"/>
    <property type="match status" value="1"/>
</dbReference>
<reference evidence="2 3" key="1">
    <citation type="submission" date="2015-04" db="EMBL/GenBank/DDBJ databases">
        <title>Whole genome shotgun sequence of Flavihumibacter petaseus NBRC 106054.</title>
        <authorList>
            <person name="Miyazawa S."/>
            <person name="Hosoyama A."/>
            <person name="Hashimoto M."/>
            <person name="Noguchi M."/>
            <person name="Tsuchikane K."/>
            <person name="Ohji S."/>
            <person name="Yamazoe A."/>
            <person name="Ichikawa N."/>
            <person name="Kimura A."/>
            <person name="Fujita N."/>
        </authorList>
    </citation>
    <scope>NUCLEOTIDE SEQUENCE [LARGE SCALE GENOMIC DNA]</scope>
    <source>
        <strain evidence="2 3">NBRC 106054</strain>
    </source>
</reference>
<keyword evidence="3" id="KW-1185">Reference proteome</keyword>
<dbReference type="EMBL" id="BBWV01000003">
    <property type="protein sequence ID" value="GAO44317.1"/>
    <property type="molecule type" value="Genomic_DNA"/>
</dbReference>
<name>A0A0E9N2S5_9BACT</name>
<dbReference type="STRING" id="1220578.FPE01S_03_03550"/>
<dbReference type="InterPro" id="IPR013783">
    <property type="entry name" value="Ig-like_fold"/>
</dbReference>
<dbReference type="Proteomes" id="UP000033121">
    <property type="component" value="Unassembled WGS sequence"/>
</dbReference>
<feature type="domain" description="Secretion system C-terminal sorting" evidence="1">
    <location>
        <begin position="277"/>
        <end position="350"/>
    </location>
</feature>
<accession>A0A0E9N2S5</accession>
<proteinExistence type="predicted"/>
<dbReference type="InterPro" id="IPR026444">
    <property type="entry name" value="Secre_tail"/>
</dbReference>
<dbReference type="Gene3D" id="2.60.40.10">
    <property type="entry name" value="Immunoglobulins"/>
    <property type="match status" value="1"/>
</dbReference>
<dbReference type="NCBIfam" id="TIGR04183">
    <property type="entry name" value="Por_Secre_tail"/>
    <property type="match status" value="1"/>
</dbReference>
<evidence type="ECO:0000259" key="1">
    <source>
        <dbReference type="Pfam" id="PF18962"/>
    </source>
</evidence>